<evidence type="ECO:0000259" key="5">
    <source>
        <dbReference type="PROSITE" id="PS50931"/>
    </source>
</evidence>
<dbReference type="InterPro" id="IPR036388">
    <property type="entry name" value="WH-like_DNA-bd_sf"/>
</dbReference>
<dbReference type="InterPro" id="IPR005119">
    <property type="entry name" value="LysR_subst-bd"/>
</dbReference>
<sequence>MKKTRLPSTAALLAFESAARHLNFSRAAAELHLTQGAVSHQVRQLEAQLGVALFERVRQRVLLTGAGVRYLGEVERILGDLAQTTHRAMAAGDKEVLNLAVVPTFAAKWLVPRLHDFLARHPDVNVNFVSRNAPFDFDKEPFDAAIHYGEPTWAHAFVSPIMEEDMIPVCSRTFRQRHRIRTPQDLARAALLQQFTRPSAWADWFSQFELDGEHLFRGLRFDSFNMICEGVRASLGAALLPRFLVEEEIARGDFVLLAPQGLPSSRGYHLVCPEAKRDAPAVQAFRDWLTEVVRRPT</sequence>
<keyword evidence="7" id="KW-1185">Reference proteome</keyword>
<dbReference type="SUPFAM" id="SSF46785">
    <property type="entry name" value="Winged helix' DNA-binding domain"/>
    <property type="match status" value="1"/>
</dbReference>
<proteinExistence type="inferred from homology"/>
<keyword evidence="3" id="KW-0238">DNA-binding</keyword>
<dbReference type="PANTHER" id="PTHR30537:SF26">
    <property type="entry name" value="GLYCINE CLEAVAGE SYSTEM TRANSCRIPTIONAL ACTIVATOR"/>
    <property type="match status" value="1"/>
</dbReference>
<dbReference type="GO" id="GO:0006351">
    <property type="term" value="P:DNA-templated transcription"/>
    <property type="evidence" value="ECO:0007669"/>
    <property type="project" value="TreeGrafter"/>
</dbReference>
<name>A0A9X1W1J8_9BURK</name>
<dbReference type="PROSITE" id="PS50931">
    <property type="entry name" value="HTH_LYSR"/>
    <property type="match status" value="1"/>
</dbReference>
<dbReference type="Pfam" id="PF03466">
    <property type="entry name" value="LysR_substrate"/>
    <property type="match status" value="1"/>
</dbReference>
<reference evidence="6" key="1">
    <citation type="submission" date="2022-03" db="EMBL/GenBank/DDBJ databases">
        <authorList>
            <person name="Woo C.Y."/>
        </authorList>
    </citation>
    <scope>NUCLEOTIDE SEQUENCE</scope>
    <source>
        <strain evidence="6">CYS-02</strain>
    </source>
</reference>
<dbReference type="AlphaFoldDB" id="A0A9X1W1J8"/>
<keyword evidence="4" id="KW-0804">Transcription</keyword>
<comment type="caution">
    <text evidence="6">The sequence shown here is derived from an EMBL/GenBank/DDBJ whole genome shotgun (WGS) entry which is preliminary data.</text>
</comment>
<keyword evidence="2" id="KW-0805">Transcription regulation</keyword>
<protein>
    <submittedName>
        <fullName evidence="6">Transcriptional regulator GcvA</fullName>
    </submittedName>
</protein>
<dbReference type="InterPro" id="IPR036390">
    <property type="entry name" value="WH_DNA-bd_sf"/>
</dbReference>
<feature type="domain" description="HTH lysR-type" evidence="5">
    <location>
        <begin position="7"/>
        <end position="64"/>
    </location>
</feature>
<evidence type="ECO:0000256" key="1">
    <source>
        <dbReference type="ARBA" id="ARBA00009437"/>
    </source>
</evidence>
<dbReference type="GO" id="GO:0003700">
    <property type="term" value="F:DNA-binding transcription factor activity"/>
    <property type="evidence" value="ECO:0007669"/>
    <property type="project" value="InterPro"/>
</dbReference>
<dbReference type="Gene3D" id="3.40.190.10">
    <property type="entry name" value="Periplasmic binding protein-like II"/>
    <property type="match status" value="2"/>
</dbReference>
<dbReference type="GO" id="GO:0043565">
    <property type="term" value="F:sequence-specific DNA binding"/>
    <property type="evidence" value="ECO:0007669"/>
    <property type="project" value="TreeGrafter"/>
</dbReference>
<accession>A0A9X1W1J8</accession>
<evidence type="ECO:0000313" key="6">
    <source>
        <dbReference type="EMBL" id="MCJ0764453.1"/>
    </source>
</evidence>
<dbReference type="SUPFAM" id="SSF53850">
    <property type="entry name" value="Periplasmic binding protein-like II"/>
    <property type="match status" value="1"/>
</dbReference>
<gene>
    <name evidence="6" type="primary">gcvA</name>
    <name evidence="6" type="ORF">MMF98_14645</name>
</gene>
<evidence type="ECO:0000256" key="4">
    <source>
        <dbReference type="ARBA" id="ARBA00023163"/>
    </source>
</evidence>
<dbReference type="Proteomes" id="UP001139447">
    <property type="component" value="Unassembled WGS sequence"/>
</dbReference>
<dbReference type="FunFam" id="1.10.10.10:FF:000001">
    <property type="entry name" value="LysR family transcriptional regulator"/>
    <property type="match status" value="1"/>
</dbReference>
<dbReference type="RefSeq" id="WP_243307100.1">
    <property type="nucleotide sequence ID" value="NZ_JALGBI010000001.1"/>
</dbReference>
<dbReference type="Pfam" id="PF00126">
    <property type="entry name" value="HTH_1"/>
    <property type="match status" value="1"/>
</dbReference>
<dbReference type="NCBIfam" id="NF008352">
    <property type="entry name" value="PRK11139.1"/>
    <property type="match status" value="1"/>
</dbReference>
<evidence type="ECO:0000256" key="3">
    <source>
        <dbReference type="ARBA" id="ARBA00023125"/>
    </source>
</evidence>
<evidence type="ECO:0000256" key="2">
    <source>
        <dbReference type="ARBA" id="ARBA00023015"/>
    </source>
</evidence>
<dbReference type="Gene3D" id="1.10.10.10">
    <property type="entry name" value="Winged helix-like DNA-binding domain superfamily/Winged helix DNA-binding domain"/>
    <property type="match status" value="1"/>
</dbReference>
<organism evidence="6 7">
    <name type="scientific">Variovorax terrae</name>
    <dbReference type="NCBI Taxonomy" id="2923278"/>
    <lineage>
        <taxon>Bacteria</taxon>
        <taxon>Pseudomonadati</taxon>
        <taxon>Pseudomonadota</taxon>
        <taxon>Betaproteobacteria</taxon>
        <taxon>Burkholderiales</taxon>
        <taxon>Comamonadaceae</taxon>
        <taxon>Variovorax</taxon>
    </lineage>
</organism>
<dbReference type="EMBL" id="JALGBI010000001">
    <property type="protein sequence ID" value="MCJ0764453.1"/>
    <property type="molecule type" value="Genomic_DNA"/>
</dbReference>
<evidence type="ECO:0000313" key="7">
    <source>
        <dbReference type="Proteomes" id="UP001139447"/>
    </source>
</evidence>
<dbReference type="PANTHER" id="PTHR30537">
    <property type="entry name" value="HTH-TYPE TRANSCRIPTIONAL REGULATOR"/>
    <property type="match status" value="1"/>
</dbReference>
<comment type="similarity">
    <text evidence="1">Belongs to the LysR transcriptional regulatory family.</text>
</comment>
<dbReference type="InterPro" id="IPR058163">
    <property type="entry name" value="LysR-type_TF_proteobact-type"/>
</dbReference>
<dbReference type="PRINTS" id="PR00039">
    <property type="entry name" value="HTHLYSR"/>
</dbReference>
<dbReference type="InterPro" id="IPR000847">
    <property type="entry name" value="LysR_HTH_N"/>
</dbReference>